<name>A0ABU8YMC4_9CYAN</name>
<reference evidence="4 5" key="1">
    <citation type="journal article" date="2020" name="Harmful Algae">
        <title>Molecular and morphological characterization of a novel dihydroanatoxin-a producing Microcoleus species (cyanobacteria) from the Russian River, California, USA.</title>
        <authorList>
            <person name="Conklin K.Y."/>
            <person name="Stancheva R."/>
            <person name="Otten T.G."/>
            <person name="Fadness R."/>
            <person name="Boyer G.L."/>
            <person name="Read B."/>
            <person name="Zhang X."/>
            <person name="Sheath R.G."/>
        </authorList>
    </citation>
    <scope>NUCLEOTIDE SEQUENCE [LARGE SCALE GENOMIC DNA]</scope>
    <source>
        <strain evidence="4 5">PTRS2</strain>
    </source>
</reference>
<evidence type="ECO:0000313" key="4">
    <source>
        <dbReference type="EMBL" id="MEK0185569.1"/>
    </source>
</evidence>
<organism evidence="4 5">
    <name type="scientific">Microcoleus anatoxicus PTRS2</name>
    <dbReference type="NCBI Taxonomy" id="2705321"/>
    <lineage>
        <taxon>Bacteria</taxon>
        <taxon>Bacillati</taxon>
        <taxon>Cyanobacteriota</taxon>
        <taxon>Cyanophyceae</taxon>
        <taxon>Oscillatoriophycideae</taxon>
        <taxon>Oscillatoriales</taxon>
        <taxon>Microcoleaceae</taxon>
        <taxon>Microcoleus</taxon>
        <taxon>Microcoleus anatoxicus</taxon>
    </lineage>
</organism>
<sequence length="197" mass="22779">MPKIVDHELYRKQLLNQCFEIFAEKGYSSVTMREIASEIGVSTGTLYHYFPSKESLFDQLIEYLSYEDTKEEALAELGNPPTLAEKIEKLMEYVCKSEDYIVKSLSITFDFCHHKTRQEVESNQALQEAGKRYEEAVGCYLGISNPEIPIFIINYVDGLLGRRFYQGERISFREQANLLKEMLVAYLEKTKGNRGDI</sequence>
<protein>
    <submittedName>
        <fullName evidence="4">TetR/AcrR family transcriptional regulator</fullName>
    </submittedName>
</protein>
<dbReference type="InterPro" id="IPR009057">
    <property type="entry name" value="Homeodomain-like_sf"/>
</dbReference>
<dbReference type="Gene3D" id="1.10.357.10">
    <property type="entry name" value="Tetracycline Repressor, domain 2"/>
    <property type="match status" value="1"/>
</dbReference>
<accession>A0ABU8YMC4</accession>
<keyword evidence="5" id="KW-1185">Reference proteome</keyword>
<dbReference type="PANTHER" id="PTHR30055">
    <property type="entry name" value="HTH-TYPE TRANSCRIPTIONAL REGULATOR RUTR"/>
    <property type="match status" value="1"/>
</dbReference>
<feature type="domain" description="HTH tetR-type" evidence="3">
    <location>
        <begin position="8"/>
        <end position="68"/>
    </location>
</feature>
<dbReference type="InterPro" id="IPR001647">
    <property type="entry name" value="HTH_TetR"/>
</dbReference>
<dbReference type="PROSITE" id="PS50977">
    <property type="entry name" value="HTH_TETR_2"/>
    <property type="match status" value="1"/>
</dbReference>
<dbReference type="PRINTS" id="PR00455">
    <property type="entry name" value="HTHTETR"/>
</dbReference>
<gene>
    <name evidence="4" type="ORF">WMG39_12025</name>
</gene>
<dbReference type="SUPFAM" id="SSF46689">
    <property type="entry name" value="Homeodomain-like"/>
    <property type="match status" value="1"/>
</dbReference>
<dbReference type="Proteomes" id="UP001384579">
    <property type="component" value="Unassembled WGS sequence"/>
</dbReference>
<evidence type="ECO:0000259" key="3">
    <source>
        <dbReference type="PROSITE" id="PS50977"/>
    </source>
</evidence>
<dbReference type="PROSITE" id="PS01081">
    <property type="entry name" value="HTH_TETR_1"/>
    <property type="match status" value="1"/>
</dbReference>
<evidence type="ECO:0000256" key="1">
    <source>
        <dbReference type="ARBA" id="ARBA00023125"/>
    </source>
</evidence>
<keyword evidence="1 2" id="KW-0238">DNA-binding</keyword>
<dbReference type="RefSeq" id="WP_340524747.1">
    <property type="nucleotide sequence ID" value="NZ_JBBLXS010000130.1"/>
</dbReference>
<comment type="caution">
    <text evidence="4">The sequence shown here is derived from an EMBL/GenBank/DDBJ whole genome shotgun (WGS) entry which is preliminary data.</text>
</comment>
<evidence type="ECO:0000256" key="2">
    <source>
        <dbReference type="PROSITE-ProRule" id="PRU00335"/>
    </source>
</evidence>
<dbReference type="InterPro" id="IPR050109">
    <property type="entry name" value="HTH-type_TetR-like_transc_reg"/>
</dbReference>
<dbReference type="InterPro" id="IPR023772">
    <property type="entry name" value="DNA-bd_HTH_TetR-type_CS"/>
</dbReference>
<dbReference type="EMBL" id="JBBLXS010000130">
    <property type="protein sequence ID" value="MEK0185569.1"/>
    <property type="molecule type" value="Genomic_DNA"/>
</dbReference>
<evidence type="ECO:0000313" key="5">
    <source>
        <dbReference type="Proteomes" id="UP001384579"/>
    </source>
</evidence>
<dbReference type="PANTHER" id="PTHR30055:SF146">
    <property type="entry name" value="HTH-TYPE TRANSCRIPTIONAL DUAL REGULATOR CECR"/>
    <property type="match status" value="1"/>
</dbReference>
<feature type="DNA-binding region" description="H-T-H motif" evidence="2">
    <location>
        <begin position="31"/>
        <end position="50"/>
    </location>
</feature>
<proteinExistence type="predicted"/>
<dbReference type="Pfam" id="PF00440">
    <property type="entry name" value="TetR_N"/>
    <property type="match status" value="1"/>
</dbReference>